<dbReference type="InterPro" id="IPR027417">
    <property type="entry name" value="P-loop_NTPase"/>
</dbReference>
<gene>
    <name evidence="2" type="ORF">CUZ56_01216</name>
</gene>
<dbReference type="InterPro" id="IPR029035">
    <property type="entry name" value="DHS-like_NAD/FAD-binding_dom"/>
</dbReference>
<dbReference type="RefSeq" id="WP_126979183.1">
    <property type="nucleotide sequence ID" value="NZ_PQSP01000002.1"/>
</dbReference>
<dbReference type="SUPFAM" id="SSF52540">
    <property type="entry name" value="P-loop containing nucleoside triphosphate hydrolases"/>
    <property type="match status" value="1"/>
</dbReference>
<proteinExistence type="predicted"/>
<evidence type="ECO:0000313" key="2">
    <source>
        <dbReference type="EMBL" id="RUS67273.1"/>
    </source>
</evidence>
<keyword evidence="3" id="KW-1185">Reference proteome</keyword>
<evidence type="ECO:0000313" key="3">
    <source>
        <dbReference type="Proteomes" id="UP000286947"/>
    </source>
</evidence>
<dbReference type="SMART" id="SM00382">
    <property type="entry name" value="AAA"/>
    <property type="match status" value="1"/>
</dbReference>
<dbReference type="Proteomes" id="UP000286947">
    <property type="component" value="Unassembled WGS sequence"/>
</dbReference>
<dbReference type="InterPro" id="IPR003593">
    <property type="entry name" value="AAA+_ATPase"/>
</dbReference>
<dbReference type="InterPro" id="IPR057574">
    <property type="entry name" value="nSTAND_NTPase5_dom"/>
</dbReference>
<protein>
    <recommendedName>
        <fullName evidence="1">AAA+ ATPase domain-containing protein</fullName>
    </recommendedName>
</protein>
<name>A0A433SEW0_9BURK</name>
<accession>A0A433SEW0</accession>
<dbReference type="Pfam" id="PF25199">
    <property type="entry name" value="nSTAND_NTPase5"/>
    <property type="match status" value="1"/>
</dbReference>
<comment type="caution">
    <text evidence="2">The sequence shown here is derived from an EMBL/GenBank/DDBJ whole genome shotgun (WGS) entry which is preliminary data.</text>
</comment>
<sequence length="807" mass="90830">MPTSVQELVNDTIPEQTVLIFGAGASIPSGSPSVAMLIEKISTEFGIPPDGLTLAEISGLAERKRNRKELISLLRKEFKNLRPKGSILNLPLYNWKSIYSTNYDELVEDSYKRVGKSLISFSSNFDFTIHDDPNATKLFKIHGTIAKDISDGNASRIILTDMDYDQTQDYREALYLRLATDLTSGPQVIIVGQSLADPDLKDIVQKAIETNQKAMAGGRISLLLHTQDLNRALLFEARGLRIAFGGLDEFFAALSSKAPDYLTAHIDTGDILDSFPSLRPVSYVVADEFDASKADVSAIFNGWPAKFAELAAGYTFDRTIASEIFEYLKQENKVCAVLLGASGVGKTTAARQVIVKLKATGFYTWEHKTDHPLNVNEWLGVAQRLSSSQKSGVLLIDDAHSHLHQVNDLIDRLAANKQNSLKIILTSTRNHWVPRIKSPSIYALGQEFGLSKLTSQEIDRLLTLVQSAPLLRSLVEAGFGGFSLHEQRRRLIDRCEADMFVCLKNIFASEKFDDIILREYASLDEREQEVYRSVAAMEYAGIRVHRQLVIRLLSIPTNEISHLLACLDEIISEYEVNRVEGIYGWRVRHYVIASIIAKYKFFETGKIIDLFNKVIDQISPTYDIEIRTIRELCNIESGLSVIPDKQIQNTLLRKMMSIAPGERVPRHRLIRNLIELGEFEKAESEIRIFEKDFKRDGPVIRYRILLSIARATHTADLLQEDRVAILEQARELAATASVQFENNKSVLGAYCELGVETFRLTGSHMVYDTALDLLKKAEVRLGDPEITKMIMRYQRRIAAHNITDEES</sequence>
<dbReference type="SUPFAM" id="SSF52467">
    <property type="entry name" value="DHS-like NAD/FAD-binding domain"/>
    <property type="match status" value="1"/>
</dbReference>
<dbReference type="OrthoDB" id="4217949at2"/>
<dbReference type="Pfam" id="PF13289">
    <property type="entry name" value="SIR2_2"/>
    <property type="match status" value="1"/>
</dbReference>
<organism evidence="2 3">
    <name type="scientific">Saezia sanguinis</name>
    <dbReference type="NCBI Taxonomy" id="1965230"/>
    <lineage>
        <taxon>Bacteria</taxon>
        <taxon>Pseudomonadati</taxon>
        <taxon>Pseudomonadota</taxon>
        <taxon>Betaproteobacteria</taxon>
        <taxon>Burkholderiales</taxon>
        <taxon>Saeziaceae</taxon>
        <taxon>Saezia</taxon>
    </lineage>
</organism>
<reference evidence="2 3" key="1">
    <citation type="submission" date="2018-01" db="EMBL/GenBank/DDBJ databases">
        <title>Saezia sanguinis gen. nov., sp. nov., in the order Burkholderiales isolated from human blood.</title>
        <authorList>
            <person name="Medina-Pascual M.J."/>
            <person name="Valdezate S."/>
            <person name="Monzon S."/>
            <person name="Cuesta I."/>
            <person name="Carrasco G."/>
            <person name="Villalon P."/>
            <person name="Saez-Nieto J.A."/>
        </authorList>
    </citation>
    <scope>NUCLEOTIDE SEQUENCE [LARGE SCALE GENOMIC DNA]</scope>
    <source>
        <strain evidence="2 3">CNM695-12</strain>
    </source>
</reference>
<feature type="domain" description="AAA+ ATPase" evidence="1">
    <location>
        <begin position="332"/>
        <end position="454"/>
    </location>
</feature>
<evidence type="ECO:0000259" key="1">
    <source>
        <dbReference type="SMART" id="SM00382"/>
    </source>
</evidence>
<dbReference type="EMBL" id="PQSP01000002">
    <property type="protein sequence ID" value="RUS67273.1"/>
    <property type="molecule type" value="Genomic_DNA"/>
</dbReference>
<dbReference type="AlphaFoldDB" id="A0A433SEW0"/>
<dbReference type="Gene3D" id="3.40.50.300">
    <property type="entry name" value="P-loop containing nucleotide triphosphate hydrolases"/>
    <property type="match status" value="1"/>
</dbReference>